<keyword evidence="6" id="KW-1185">Reference proteome</keyword>
<evidence type="ECO:0000259" key="4">
    <source>
        <dbReference type="PROSITE" id="PS51034"/>
    </source>
</evidence>
<sequence>AAQQTYDCRRLNDCANNGTCDHVETSPTFKQCVCSNGYQGVTCGVKTDTICQRNICQNNGTCYESNGSQICSCPYGYYGQTCEFEIVDIKCSGELNVTMVFPAVYEGIVYLDGHMNDNCSFESVTQDGVTKFSISLPMNNTGCGSNVTITTNDTAGYTEYQVKVVVQYSQMYLSAVDEIHTLNCRLIGNASTLYSDLVGQAVDVAGNLTKSVTDQESTPVEMVVEDDAKSTLKPGTKLYVGQPFVLYFKLTDKSVYTSMRIERCEANNTLAGTVDNKKYLILDSGCGTAKGSKVIRALQSSRNDINGFPGAELKLRAFKFIDSENVGFACSVKLCKAGDEASCAVRNQTDCSGIAAGRRKRATADSAADGGQDKTMTTVISVYDPREYGALENQGNEPSAEQCLAKSDILAAFIVLVVAVVILTIACFIFVCICLRRRSHKKDYEPSILSAGSSEFRIPRAHVNSGFTTM</sequence>
<dbReference type="AlphaFoldDB" id="A0ABD3TJ19"/>
<evidence type="ECO:0000313" key="6">
    <source>
        <dbReference type="Proteomes" id="UP001634394"/>
    </source>
</evidence>
<dbReference type="Proteomes" id="UP001634394">
    <property type="component" value="Unassembled WGS sequence"/>
</dbReference>
<dbReference type="InterPro" id="IPR001507">
    <property type="entry name" value="ZP_dom"/>
</dbReference>
<keyword evidence="2" id="KW-0472">Membrane</keyword>
<keyword evidence="1" id="KW-0245">EGF-like domain</keyword>
<dbReference type="PROSITE" id="PS51034">
    <property type="entry name" value="ZP_2"/>
    <property type="match status" value="1"/>
</dbReference>
<feature type="disulfide bond" evidence="1">
    <location>
        <begin position="73"/>
        <end position="82"/>
    </location>
</feature>
<comment type="caution">
    <text evidence="5">The sequence shown here is derived from an EMBL/GenBank/DDBJ whole genome shotgun (WGS) entry which is preliminary data.</text>
</comment>
<dbReference type="SMART" id="SM00181">
    <property type="entry name" value="EGF"/>
    <property type="match status" value="2"/>
</dbReference>
<evidence type="ECO:0000256" key="1">
    <source>
        <dbReference type="PROSITE-ProRule" id="PRU00076"/>
    </source>
</evidence>
<comment type="caution">
    <text evidence="1">Lacks conserved residue(s) required for the propagation of feature annotation.</text>
</comment>
<reference evidence="5 6" key="1">
    <citation type="submission" date="2024-11" db="EMBL/GenBank/DDBJ databases">
        <title>Chromosome-level genome assembly of the freshwater bivalve Anodonta woodiana.</title>
        <authorList>
            <person name="Chen X."/>
        </authorList>
    </citation>
    <scope>NUCLEOTIDE SEQUENCE [LARGE SCALE GENOMIC DNA]</scope>
    <source>
        <strain evidence="5">MN2024</strain>
        <tissue evidence="5">Gills</tissue>
    </source>
</reference>
<gene>
    <name evidence="5" type="ORF">ACJMK2_021605</name>
</gene>
<dbReference type="InterPro" id="IPR000742">
    <property type="entry name" value="EGF"/>
</dbReference>
<dbReference type="SMART" id="SM00241">
    <property type="entry name" value="ZP"/>
    <property type="match status" value="1"/>
</dbReference>
<accession>A0ABD3TJ19</accession>
<dbReference type="PROSITE" id="PS50026">
    <property type="entry name" value="EGF_3"/>
    <property type="match status" value="2"/>
</dbReference>
<feature type="disulfide bond" evidence="1">
    <location>
        <begin position="34"/>
        <end position="43"/>
    </location>
</feature>
<keyword evidence="1" id="KW-1015">Disulfide bond</keyword>
<organism evidence="5 6">
    <name type="scientific">Sinanodonta woodiana</name>
    <name type="common">Chinese pond mussel</name>
    <name type="synonym">Anodonta woodiana</name>
    <dbReference type="NCBI Taxonomy" id="1069815"/>
    <lineage>
        <taxon>Eukaryota</taxon>
        <taxon>Metazoa</taxon>
        <taxon>Spiralia</taxon>
        <taxon>Lophotrochozoa</taxon>
        <taxon>Mollusca</taxon>
        <taxon>Bivalvia</taxon>
        <taxon>Autobranchia</taxon>
        <taxon>Heteroconchia</taxon>
        <taxon>Palaeoheterodonta</taxon>
        <taxon>Unionida</taxon>
        <taxon>Unionoidea</taxon>
        <taxon>Unionidae</taxon>
        <taxon>Unioninae</taxon>
        <taxon>Sinanodonta</taxon>
    </lineage>
</organism>
<dbReference type="PROSITE" id="PS01186">
    <property type="entry name" value="EGF_2"/>
    <property type="match status" value="2"/>
</dbReference>
<dbReference type="EMBL" id="JBJQND010000018">
    <property type="protein sequence ID" value="KAL3836163.1"/>
    <property type="molecule type" value="Genomic_DNA"/>
</dbReference>
<proteinExistence type="predicted"/>
<dbReference type="PROSITE" id="PS00022">
    <property type="entry name" value="EGF_1"/>
    <property type="match status" value="2"/>
</dbReference>
<dbReference type="PANTHER" id="PTHR46560:SF5">
    <property type="entry name" value="CYPHER, ISOFORM B"/>
    <property type="match status" value="1"/>
</dbReference>
<name>A0ABD3TJ19_SINWO</name>
<dbReference type="InterPro" id="IPR042235">
    <property type="entry name" value="ZP-C_dom"/>
</dbReference>
<keyword evidence="2" id="KW-1133">Transmembrane helix</keyword>
<feature type="non-terminal residue" evidence="5">
    <location>
        <position position="1"/>
    </location>
</feature>
<protein>
    <submittedName>
        <fullName evidence="5">Uncharacterized protein</fullName>
    </submittedName>
</protein>
<evidence type="ECO:0000313" key="5">
    <source>
        <dbReference type="EMBL" id="KAL3836163.1"/>
    </source>
</evidence>
<keyword evidence="2" id="KW-0812">Transmembrane</keyword>
<feature type="domain" description="EGF-like" evidence="3">
    <location>
        <begin position="47"/>
        <end position="83"/>
    </location>
</feature>
<dbReference type="PANTHER" id="PTHR46560">
    <property type="entry name" value="CYPHER, ISOFORM B"/>
    <property type="match status" value="1"/>
</dbReference>
<evidence type="ECO:0000256" key="2">
    <source>
        <dbReference type="SAM" id="Phobius"/>
    </source>
</evidence>
<feature type="transmembrane region" description="Helical" evidence="2">
    <location>
        <begin position="409"/>
        <end position="435"/>
    </location>
</feature>
<feature type="domain" description="ZP" evidence="4">
    <location>
        <begin position="90"/>
        <end position="350"/>
    </location>
</feature>
<evidence type="ECO:0000259" key="3">
    <source>
        <dbReference type="PROSITE" id="PS50026"/>
    </source>
</evidence>
<dbReference type="SUPFAM" id="SSF57196">
    <property type="entry name" value="EGF/Laminin"/>
    <property type="match status" value="1"/>
</dbReference>
<dbReference type="Gene3D" id="2.60.40.4100">
    <property type="entry name" value="Zona pellucida, ZP-C domain"/>
    <property type="match status" value="1"/>
</dbReference>
<dbReference type="Gene3D" id="2.10.25.10">
    <property type="entry name" value="Laminin"/>
    <property type="match status" value="1"/>
</dbReference>
<dbReference type="CDD" id="cd00054">
    <property type="entry name" value="EGF_CA"/>
    <property type="match status" value="1"/>
</dbReference>
<feature type="domain" description="EGF-like" evidence="3">
    <location>
        <begin position="4"/>
        <end position="44"/>
    </location>
</feature>